<evidence type="ECO:0000259" key="3">
    <source>
        <dbReference type="Pfam" id="PF00149"/>
    </source>
</evidence>
<evidence type="ECO:0000256" key="2">
    <source>
        <dbReference type="RuleBase" id="RU362119"/>
    </source>
</evidence>
<dbReference type="Proteomes" id="UP000028700">
    <property type="component" value="Unassembled WGS sequence"/>
</dbReference>
<evidence type="ECO:0000313" key="5">
    <source>
        <dbReference type="EMBL" id="GAK47658.1"/>
    </source>
</evidence>
<comment type="similarity">
    <text evidence="2">Belongs to the 5'-nucleotidase family.</text>
</comment>
<accession>A0A081BHZ0</accession>
<dbReference type="InterPro" id="IPR036907">
    <property type="entry name" value="5'-Nucleotdase_C_sf"/>
</dbReference>
<organism evidence="5 6">
    <name type="scientific">Secundilactobacillus oryzae JCM 18671</name>
    <dbReference type="NCBI Taxonomy" id="1291743"/>
    <lineage>
        <taxon>Bacteria</taxon>
        <taxon>Bacillati</taxon>
        <taxon>Bacillota</taxon>
        <taxon>Bacilli</taxon>
        <taxon>Lactobacillales</taxon>
        <taxon>Lactobacillaceae</taxon>
        <taxon>Secundilactobacillus</taxon>
    </lineage>
</organism>
<dbReference type="OrthoDB" id="9801679at2"/>
<evidence type="ECO:0000259" key="4">
    <source>
        <dbReference type="Pfam" id="PF02872"/>
    </source>
</evidence>
<dbReference type="GO" id="GO:0009166">
    <property type="term" value="P:nucleotide catabolic process"/>
    <property type="evidence" value="ECO:0007669"/>
    <property type="project" value="InterPro"/>
</dbReference>
<dbReference type="PANTHER" id="PTHR11575:SF6">
    <property type="entry name" value="2',3'-CYCLIC-NUCLEOTIDE 2'-PHOSPHODIESTERASE_3'-NUCLEOTIDASE"/>
    <property type="match status" value="1"/>
</dbReference>
<dbReference type="PRINTS" id="PR01607">
    <property type="entry name" value="APYRASEFAMLY"/>
</dbReference>
<dbReference type="SUPFAM" id="SSF55816">
    <property type="entry name" value="5'-nucleotidase (syn. UDP-sugar hydrolase), C-terminal domain"/>
    <property type="match status" value="1"/>
</dbReference>
<keyword evidence="6" id="KW-1185">Reference proteome</keyword>
<dbReference type="GO" id="GO:0016788">
    <property type="term" value="F:hydrolase activity, acting on ester bonds"/>
    <property type="evidence" value="ECO:0007669"/>
    <property type="project" value="InterPro"/>
</dbReference>
<dbReference type="InterPro" id="IPR006146">
    <property type="entry name" value="5'-Nucleotdase_CS"/>
</dbReference>
<dbReference type="InterPro" id="IPR004843">
    <property type="entry name" value="Calcineurin-like_PHP"/>
</dbReference>
<evidence type="ECO:0000313" key="6">
    <source>
        <dbReference type="Proteomes" id="UP000028700"/>
    </source>
</evidence>
<dbReference type="SUPFAM" id="SSF56300">
    <property type="entry name" value="Metallo-dependent phosphatases"/>
    <property type="match status" value="1"/>
</dbReference>
<dbReference type="Pfam" id="PF02872">
    <property type="entry name" value="5_nucleotid_C"/>
    <property type="match status" value="1"/>
</dbReference>
<dbReference type="RefSeq" id="WP_034527206.1">
    <property type="nucleotide sequence ID" value="NZ_BBJM01000010.1"/>
</dbReference>
<dbReference type="PANTHER" id="PTHR11575">
    <property type="entry name" value="5'-NUCLEOTIDASE-RELATED"/>
    <property type="match status" value="1"/>
</dbReference>
<keyword evidence="2" id="KW-0547">Nucleotide-binding</keyword>
<sequence length="517" mass="57178">MKLRILSTSDVHGYLYPTNYSSRTNQQGYGFLKIATKIEQLKNAANPDDWVICIENGDFIQGSPLTYYTAKQAPRWRSIYTALTNAVGFDAGILGNHEFNYGMDYLADCEAGRNYPILNANFKAPAGSDIINAPYRILEKQGVKVGILGLTTQFISHWESVDHIVGWQFKSAVATAKKWVPLLREKVDVVVVAYHGGFERDLQTGDPTEPLTGENEGSALLREVPGIDALITGHQHREIATISLGTPVTQPGEKGQTIGEITIDLSDEHKIIATDAQLISMADVQPAAKYVRLMTKLNDEVENWLDQEMGQINGDMRITDPFAARFNGHSYLTFINDVQMAATGATISGTALFNDDVLGYGSTVTMRQILNSYVYPNTLVVARVTGAELRQALERSASFFSVTPDGKAGISAAFSKPKVQYYNYDVYRGIVYEFDLRKPVGNRVTNLLIDGKPLSDEAKVDVALNQYRGMGGGGYDMFGPDKIVKEVQVDMTELIGDYFKSHPIVEAKQDHNFKIQL</sequence>
<dbReference type="GO" id="GO:0030288">
    <property type="term" value="C:outer membrane-bounded periplasmic space"/>
    <property type="evidence" value="ECO:0007669"/>
    <property type="project" value="TreeGrafter"/>
</dbReference>
<reference evidence="5" key="1">
    <citation type="journal article" date="2014" name="Genome Announc.">
        <title>Draft Genome Sequence of Lactobacillus oryzae Strain SG293T.</title>
        <authorList>
            <person name="Tanizawa Y."/>
            <person name="Fujisawa T."/>
            <person name="Mochizuki T."/>
            <person name="Kaminuma E."/>
            <person name="Nakamura Y."/>
            <person name="Tohno M."/>
        </authorList>
    </citation>
    <scope>NUCLEOTIDE SEQUENCE [LARGE SCALE GENOMIC DNA]</scope>
    <source>
        <strain evidence="5">SG293</strain>
    </source>
</reference>
<keyword evidence="2" id="KW-0378">Hydrolase</keyword>
<keyword evidence="1" id="KW-0732">Signal</keyword>
<dbReference type="AlphaFoldDB" id="A0A081BHZ0"/>
<gene>
    <name evidence="5" type="ORF">LOSG293_100230</name>
</gene>
<feature type="domain" description="Calcineurin-like phosphoesterase" evidence="3">
    <location>
        <begin position="3"/>
        <end position="237"/>
    </location>
</feature>
<proteinExistence type="inferred from homology"/>
<dbReference type="GO" id="GO:0046872">
    <property type="term" value="F:metal ion binding"/>
    <property type="evidence" value="ECO:0007669"/>
    <property type="project" value="InterPro"/>
</dbReference>
<dbReference type="STRING" id="1291743.LOSG293_100230"/>
<name>A0A081BHZ0_9LACO</name>
<dbReference type="EMBL" id="BBJM01000010">
    <property type="protein sequence ID" value="GAK47658.1"/>
    <property type="molecule type" value="Genomic_DNA"/>
</dbReference>
<dbReference type="InterPro" id="IPR006179">
    <property type="entry name" value="5_nucleotidase/apyrase"/>
</dbReference>
<dbReference type="Gene3D" id="3.60.21.10">
    <property type="match status" value="1"/>
</dbReference>
<dbReference type="InterPro" id="IPR008334">
    <property type="entry name" value="5'-Nucleotdase_C"/>
</dbReference>
<dbReference type="PROSITE" id="PS00786">
    <property type="entry name" value="5_NUCLEOTIDASE_2"/>
    <property type="match status" value="1"/>
</dbReference>
<dbReference type="eggNOG" id="COG0737">
    <property type="taxonomic scope" value="Bacteria"/>
</dbReference>
<evidence type="ECO:0000256" key="1">
    <source>
        <dbReference type="ARBA" id="ARBA00022729"/>
    </source>
</evidence>
<dbReference type="GO" id="GO:0000166">
    <property type="term" value="F:nucleotide binding"/>
    <property type="evidence" value="ECO:0007669"/>
    <property type="project" value="UniProtKB-KW"/>
</dbReference>
<feature type="domain" description="5'-Nucleotidase C-terminal" evidence="4">
    <location>
        <begin position="325"/>
        <end position="478"/>
    </location>
</feature>
<comment type="caution">
    <text evidence="5">The sequence shown here is derived from an EMBL/GenBank/DDBJ whole genome shotgun (WGS) entry which is preliminary data.</text>
</comment>
<dbReference type="InterPro" id="IPR029052">
    <property type="entry name" value="Metallo-depent_PP-like"/>
</dbReference>
<dbReference type="Gene3D" id="3.90.780.10">
    <property type="entry name" value="5'-Nucleotidase, C-terminal domain"/>
    <property type="match status" value="1"/>
</dbReference>
<dbReference type="Pfam" id="PF00149">
    <property type="entry name" value="Metallophos"/>
    <property type="match status" value="1"/>
</dbReference>
<protein>
    <submittedName>
        <fullName evidence="5">2',3'-cyclic-nucleotide 2'-phosphodiesterase</fullName>
    </submittedName>
</protein>